<reference evidence="3" key="1">
    <citation type="journal article" date="2015" name="Nat. Genet.">
        <title>The genome and transcriptome of the zoonotic hookworm Ancylostoma ceylanicum identify infection-specific gene families.</title>
        <authorList>
            <person name="Schwarz E.M."/>
            <person name="Hu Y."/>
            <person name="Antoshechkin I."/>
            <person name="Miller M.M."/>
            <person name="Sternberg P.W."/>
            <person name="Aroian R.V."/>
        </authorList>
    </citation>
    <scope>NUCLEOTIDE SEQUENCE</scope>
    <source>
        <strain evidence="3">HY135</strain>
    </source>
</reference>
<evidence type="ECO:0000313" key="3">
    <source>
        <dbReference type="Proteomes" id="UP000024635"/>
    </source>
</evidence>
<name>A0A016VZL0_9BILA</name>
<sequence>MNLHLLPAQIFAVLLTSSVVFAAQLKDCDPGKVLDCARECYPSCVEKKSCPKIAFCSRKECQCPDGKVASGRGQCIDPSLCEVQVRKKRQPNKDPLAIVSPVVRDALCIIRNNCPTTTTAKPPAACGANQRRYVCGTACEPTCAIPNPVRLVKSVPPGPGVVGSTRTERGKEDLTATHKDLAGCTARLRRQWLDSRASRLRVRGPLP</sequence>
<keyword evidence="3" id="KW-1185">Reference proteome</keyword>
<protein>
    <recommendedName>
        <fullName evidence="4">TIL domain-containing protein</fullName>
    </recommendedName>
</protein>
<gene>
    <name evidence="2" type="primary">Acey_s0002.g1090</name>
    <name evidence="2" type="ORF">Y032_0002g1090</name>
</gene>
<dbReference type="EMBL" id="JARK01001338">
    <property type="protein sequence ID" value="EYC32771.1"/>
    <property type="molecule type" value="Genomic_DNA"/>
</dbReference>
<dbReference type="STRING" id="53326.A0A016VZL0"/>
<evidence type="ECO:0000313" key="2">
    <source>
        <dbReference type="EMBL" id="EYC32771.1"/>
    </source>
</evidence>
<dbReference type="AlphaFoldDB" id="A0A016VZL0"/>
<organism evidence="2 3">
    <name type="scientific">Ancylostoma ceylanicum</name>
    <dbReference type="NCBI Taxonomy" id="53326"/>
    <lineage>
        <taxon>Eukaryota</taxon>
        <taxon>Metazoa</taxon>
        <taxon>Ecdysozoa</taxon>
        <taxon>Nematoda</taxon>
        <taxon>Chromadorea</taxon>
        <taxon>Rhabditida</taxon>
        <taxon>Rhabditina</taxon>
        <taxon>Rhabditomorpha</taxon>
        <taxon>Strongyloidea</taxon>
        <taxon>Ancylostomatidae</taxon>
        <taxon>Ancylostomatinae</taxon>
        <taxon>Ancylostoma</taxon>
    </lineage>
</organism>
<keyword evidence="1" id="KW-0732">Signal</keyword>
<feature type="signal peptide" evidence="1">
    <location>
        <begin position="1"/>
        <end position="22"/>
    </location>
</feature>
<accession>A0A016VZL0</accession>
<dbReference type="Proteomes" id="UP000024635">
    <property type="component" value="Unassembled WGS sequence"/>
</dbReference>
<feature type="chain" id="PRO_5001494095" description="TIL domain-containing protein" evidence="1">
    <location>
        <begin position="23"/>
        <end position="207"/>
    </location>
</feature>
<proteinExistence type="predicted"/>
<evidence type="ECO:0000256" key="1">
    <source>
        <dbReference type="SAM" id="SignalP"/>
    </source>
</evidence>
<evidence type="ECO:0008006" key="4">
    <source>
        <dbReference type="Google" id="ProtNLM"/>
    </source>
</evidence>
<comment type="caution">
    <text evidence="2">The sequence shown here is derived from an EMBL/GenBank/DDBJ whole genome shotgun (WGS) entry which is preliminary data.</text>
</comment>
<dbReference type="OrthoDB" id="5833623at2759"/>